<dbReference type="Proteomes" id="UP000001194">
    <property type="component" value="Unassembled WGS sequence"/>
</dbReference>
<dbReference type="EMBL" id="DS547114">
    <property type="protein sequence ID" value="EDR05189.1"/>
    <property type="molecule type" value="Genomic_DNA"/>
</dbReference>
<feature type="transmembrane region" description="Helical" evidence="1">
    <location>
        <begin position="125"/>
        <end position="150"/>
    </location>
</feature>
<feature type="transmembrane region" description="Helical" evidence="1">
    <location>
        <begin position="581"/>
        <end position="609"/>
    </location>
</feature>
<keyword evidence="1" id="KW-0472">Membrane</keyword>
<dbReference type="RefSeq" id="XP_001884154.1">
    <property type="nucleotide sequence ID" value="XM_001884119.1"/>
</dbReference>
<keyword evidence="1" id="KW-0812">Transmembrane</keyword>
<dbReference type="InParanoid" id="B0DJW3"/>
<reference evidence="2 3" key="1">
    <citation type="journal article" date="2008" name="Nature">
        <title>The genome of Laccaria bicolor provides insights into mycorrhizal symbiosis.</title>
        <authorList>
            <person name="Martin F."/>
            <person name="Aerts A."/>
            <person name="Ahren D."/>
            <person name="Brun A."/>
            <person name="Danchin E.G.J."/>
            <person name="Duchaussoy F."/>
            <person name="Gibon J."/>
            <person name="Kohler A."/>
            <person name="Lindquist E."/>
            <person name="Pereda V."/>
            <person name="Salamov A."/>
            <person name="Shapiro H.J."/>
            <person name="Wuyts J."/>
            <person name="Blaudez D."/>
            <person name="Buee M."/>
            <person name="Brokstein P."/>
            <person name="Canbaeck B."/>
            <person name="Cohen D."/>
            <person name="Courty P.E."/>
            <person name="Coutinho P.M."/>
            <person name="Delaruelle C."/>
            <person name="Detter J.C."/>
            <person name="Deveau A."/>
            <person name="DiFazio S."/>
            <person name="Duplessis S."/>
            <person name="Fraissinet-Tachet L."/>
            <person name="Lucic E."/>
            <person name="Frey-Klett P."/>
            <person name="Fourrey C."/>
            <person name="Feussner I."/>
            <person name="Gay G."/>
            <person name="Grimwood J."/>
            <person name="Hoegger P.J."/>
            <person name="Jain P."/>
            <person name="Kilaru S."/>
            <person name="Labbe J."/>
            <person name="Lin Y.C."/>
            <person name="Legue V."/>
            <person name="Le Tacon F."/>
            <person name="Marmeisse R."/>
            <person name="Melayah D."/>
            <person name="Montanini B."/>
            <person name="Muratet M."/>
            <person name="Nehls U."/>
            <person name="Niculita-Hirzel H."/>
            <person name="Oudot-Le Secq M.P."/>
            <person name="Peter M."/>
            <person name="Quesneville H."/>
            <person name="Rajashekar B."/>
            <person name="Reich M."/>
            <person name="Rouhier N."/>
            <person name="Schmutz J."/>
            <person name="Yin T."/>
            <person name="Chalot M."/>
            <person name="Henrissat B."/>
            <person name="Kuees U."/>
            <person name="Lucas S."/>
            <person name="Van de Peer Y."/>
            <person name="Podila G.K."/>
            <person name="Polle A."/>
            <person name="Pukkila P.J."/>
            <person name="Richardson P.M."/>
            <person name="Rouze P."/>
            <person name="Sanders I.R."/>
            <person name="Stajich J.E."/>
            <person name="Tunlid A."/>
            <person name="Tuskan G."/>
            <person name="Grigoriev I.V."/>
        </authorList>
    </citation>
    <scope>NUCLEOTIDE SEQUENCE [LARGE SCALE GENOMIC DNA]</scope>
    <source>
        <strain evidence="3">S238N-H82 / ATCC MYA-4686</strain>
    </source>
</reference>
<dbReference type="GeneID" id="6079702"/>
<evidence type="ECO:0000313" key="2">
    <source>
        <dbReference type="EMBL" id="EDR05189.1"/>
    </source>
</evidence>
<sequence length="658" mass="72803">MNEHVPKAPLVEDFHPMELELEPLYSGPSTPATDKPQSPDTKRNYTSGWLCFFDIKNRVDAYDIIDETVEEDRSNSGPGIRDILSFIGVAIMLAWPWIFFGVVWAKGGVQMNNHLSKVVRNHPQATTYFITFICSIISLMIGELFSLAIIRFAQELVTYRKPTQPFHLTVLLAFRHQTWPWGKSVEDAKYLMTKDRWWPALSVIICALIFPHLISSTTTLLTPTSFNRTSALTGTELDFSSTDVECLSWFNNSLTNPVCSWKFYKNTSFAYTECLGGFQVVDFLEAGRGKIIESLTNNTEILTFVELGAESGLHFQGSVQGILPIGPNGVSVFDTLGSSPLSKPEVAAGMISYDYTLNQQGLKSNVSCGYAKTYPFKLGSLSPAGSPVLAISSNVSCADQGKKDALIGVPDLFSAWSNSTLVYWACQDNTSTASYTIYLTGFYGYANTVGNITCVINPIQTAIYSLMYRSTEDVFSATEAKGSYPITFSTLINNALGGLGVLISESQNYESNIFAETIINLGMKAFGPPAGLPSPQYLTLYEQMIQGIIEYETTYLRLIYSALNPPSSCLRNVTGQLRYEVYGWFMTNVNIGFLIPLTIINLGALVALYQAMAIAKDGGYVYHPSHPRPVIYDEDIDDSGEQVPDEWMHKVSVRPTTV</sequence>
<keyword evidence="1" id="KW-1133">Transmembrane helix</keyword>
<feature type="transmembrane region" description="Helical" evidence="1">
    <location>
        <begin position="83"/>
        <end position="105"/>
    </location>
</feature>
<proteinExistence type="predicted"/>
<organism evidence="3">
    <name type="scientific">Laccaria bicolor (strain S238N-H82 / ATCC MYA-4686)</name>
    <name type="common">Bicoloured deceiver</name>
    <name type="synonym">Laccaria laccata var. bicolor</name>
    <dbReference type="NCBI Taxonomy" id="486041"/>
    <lineage>
        <taxon>Eukaryota</taxon>
        <taxon>Fungi</taxon>
        <taxon>Dikarya</taxon>
        <taxon>Basidiomycota</taxon>
        <taxon>Agaricomycotina</taxon>
        <taxon>Agaricomycetes</taxon>
        <taxon>Agaricomycetidae</taxon>
        <taxon>Agaricales</taxon>
        <taxon>Agaricineae</taxon>
        <taxon>Hydnangiaceae</taxon>
        <taxon>Laccaria</taxon>
    </lineage>
</organism>
<dbReference type="OrthoDB" id="2991366at2759"/>
<evidence type="ECO:0000256" key="1">
    <source>
        <dbReference type="SAM" id="Phobius"/>
    </source>
</evidence>
<gene>
    <name evidence="2" type="ORF">LACBIDRAFT_330003</name>
</gene>
<keyword evidence="3" id="KW-1185">Reference proteome</keyword>
<protein>
    <submittedName>
        <fullName evidence="2">Predicted protein</fullName>
    </submittedName>
</protein>
<feature type="transmembrane region" description="Helical" evidence="1">
    <location>
        <begin position="197"/>
        <end position="214"/>
    </location>
</feature>
<dbReference type="HOGENOM" id="CLU_016816_0_0_1"/>
<evidence type="ECO:0000313" key="3">
    <source>
        <dbReference type="Proteomes" id="UP000001194"/>
    </source>
</evidence>
<dbReference type="KEGG" id="lbc:LACBIDRAFT_330003"/>
<accession>B0DJW3</accession>
<dbReference type="STRING" id="486041.B0DJW3"/>
<name>B0DJW3_LACBS</name>
<dbReference type="AlphaFoldDB" id="B0DJW3"/>